<keyword evidence="2" id="KW-0902">Two-component regulatory system</keyword>
<dbReference type="Pfam" id="PF00486">
    <property type="entry name" value="Trans_reg_C"/>
    <property type="match status" value="1"/>
</dbReference>
<evidence type="ECO:0000313" key="8">
    <source>
        <dbReference type="EMBL" id="MFC5989014.1"/>
    </source>
</evidence>
<evidence type="ECO:0000256" key="2">
    <source>
        <dbReference type="ARBA" id="ARBA00023012"/>
    </source>
</evidence>
<evidence type="ECO:0000256" key="6">
    <source>
        <dbReference type="PROSITE-ProRule" id="PRU01091"/>
    </source>
</evidence>
<dbReference type="SMART" id="SM00862">
    <property type="entry name" value="Trans_reg_C"/>
    <property type="match status" value="1"/>
</dbReference>
<evidence type="ECO:0000313" key="9">
    <source>
        <dbReference type="Proteomes" id="UP001596250"/>
    </source>
</evidence>
<keyword evidence="1" id="KW-0597">Phosphoprotein</keyword>
<proteinExistence type="predicted"/>
<evidence type="ECO:0000256" key="1">
    <source>
        <dbReference type="ARBA" id="ARBA00022553"/>
    </source>
</evidence>
<sequence>MQNAKKLNAQQFILTMADTSSYGGGGMRTEQPSVPEGSFCSTTNRIVLASPFPNQFQDLMGELSSSCFDLFVLHRLEPVLLRESGADVLIVDLTHPMASEDILNLECLSTMQRPGFSIVYLTRRDQQTDLYTLPVQGEVLVWPLEVGEIVQMLQDMINTHPPAADEQHRPGMYCFKDLCIDVKRMIVIRQEDRIELTKTEFELLHLLLTADGSVYSREELMEKVWGSSFLGSSNTVDVHIKTIRKKLGDSATSPKYIATVRGVGYRLAI</sequence>
<keyword evidence="9" id="KW-1185">Reference proteome</keyword>
<dbReference type="EMBL" id="JBHSQV010000186">
    <property type="protein sequence ID" value="MFC5989014.1"/>
    <property type="molecule type" value="Genomic_DNA"/>
</dbReference>
<dbReference type="InterPro" id="IPR036388">
    <property type="entry name" value="WH-like_DNA-bd_sf"/>
</dbReference>
<dbReference type="InterPro" id="IPR001867">
    <property type="entry name" value="OmpR/PhoB-type_DNA-bd"/>
</dbReference>
<name>A0ABW1IV77_9BACL</name>
<evidence type="ECO:0000256" key="4">
    <source>
        <dbReference type="ARBA" id="ARBA00023125"/>
    </source>
</evidence>
<accession>A0ABW1IV77</accession>
<feature type="DNA-binding region" description="OmpR/PhoB-type" evidence="6">
    <location>
        <begin position="170"/>
        <end position="269"/>
    </location>
</feature>
<feature type="domain" description="OmpR/PhoB-type" evidence="7">
    <location>
        <begin position="170"/>
        <end position="269"/>
    </location>
</feature>
<protein>
    <submittedName>
        <fullName evidence="8">Winged helix-turn-helix domain-containing protein</fullName>
    </submittedName>
</protein>
<dbReference type="PROSITE" id="PS51755">
    <property type="entry name" value="OMPR_PHOB"/>
    <property type="match status" value="1"/>
</dbReference>
<dbReference type="SUPFAM" id="SSF46894">
    <property type="entry name" value="C-terminal effector domain of the bipartite response regulators"/>
    <property type="match status" value="1"/>
</dbReference>
<gene>
    <name evidence="8" type="ORF">ACFPXP_21635</name>
</gene>
<dbReference type="InterPro" id="IPR039420">
    <property type="entry name" value="WalR-like"/>
</dbReference>
<organism evidence="8 9">
    <name type="scientific">Marinicrinis lubricantis</name>
    <dbReference type="NCBI Taxonomy" id="2086470"/>
    <lineage>
        <taxon>Bacteria</taxon>
        <taxon>Bacillati</taxon>
        <taxon>Bacillota</taxon>
        <taxon>Bacilli</taxon>
        <taxon>Bacillales</taxon>
        <taxon>Paenibacillaceae</taxon>
    </lineage>
</organism>
<evidence type="ECO:0000259" key="7">
    <source>
        <dbReference type="PROSITE" id="PS51755"/>
    </source>
</evidence>
<dbReference type="PANTHER" id="PTHR48111">
    <property type="entry name" value="REGULATOR OF RPOS"/>
    <property type="match status" value="1"/>
</dbReference>
<comment type="caution">
    <text evidence="8">The sequence shown here is derived from an EMBL/GenBank/DDBJ whole genome shotgun (WGS) entry which is preliminary data.</text>
</comment>
<dbReference type="Proteomes" id="UP001596250">
    <property type="component" value="Unassembled WGS sequence"/>
</dbReference>
<evidence type="ECO:0000256" key="5">
    <source>
        <dbReference type="ARBA" id="ARBA00023163"/>
    </source>
</evidence>
<reference evidence="9" key="1">
    <citation type="journal article" date="2019" name="Int. J. Syst. Evol. Microbiol.">
        <title>The Global Catalogue of Microorganisms (GCM) 10K type strain sequencing project: providing services to taxonomists for standard genome sequencing and annotation.</title>
        <authorList>
            <consortium name="The Broad Institute Genomics Platform"/>
            <consortium name="The Broad Institute Genome Sequencing Center for Infectious Disease"/>
            <person name="Wu L."/>
            <person name="Ma J."/>
        </authorList>
    </citation>
    <scope>NUCLEOTIDE SEQUENCE [LARGE SCALE GENOMIC DNA]</scope>
    <source>
        <strain evidence="9">CCM 8749</strain>
    </source>
</reference>
<evidence type="ECO:0000256" key="3">
    <source>
        <dbReference type="ARBA" id="ARBA00023015"/>
    </source>
</evidence>
<dbReference type="InterPro" id="IPR016032">
    <property type="entry name" value="Sig_transdc_resp-reg_C-effctor"/>
</dbReference>
<keyword evidence="3" id="KW-0805">Transcription regulation</keyword>
<dbReference type="PANTHER" id="PTHR48111:SF1">
    <property type="entry name" value="TWO-COMPONENT RESPONSE REGULATOR ORR33"/>
    <property type="match status" value="1"/>
</dbReference>
<dbReference type="RefSeq" id="WP_379896558.1">
    <property type="nucleotide sequence ID" value="NZ_CBCSCT010000005.1"/>
</dbReference>
<keyword evidence="4 6" id="KW-0238">DNA-binding</keyword>
<keyword evidence="5" id="KW-0804">Transcription</keyword>
<dbReference type="Gene3D" id="1.10.10.10">
    <property type="entry name" value="Winged helix-like DNA-binding domain superfamily/Winged helix DNA-binding domain"/>
    <property type="match status" value="1"/>
</dbReference>
<dbReference type="CDD" id="cd00383">
    <property type="entry name" value="trans_reg_C"/>
    <property type="match status" value="1"/>
</dbReference>